<keyword evidence="1" id="KW-0175">Coiled coil</keyword>
<organism evidence="3 4">
    <name type="scientific">Petrolisthes cinctipes</name>
    <name type="common">Flat porcelain crab</name>
    <dbReference type="NCBI Taxonomy" id="88211"/>
    <lineage>
        <taxon>Eukaryota</taxon>
        <taxon>Metazoa</taxon>
        <taxon>Ecdysozoa</taxon>
        <taxon>Arthropoda</taxon>
        <taxon>Crustacea</taxon>
        <taxon>Multicrustacea</taxon>
        <taxon>Malacostraca</taxon>
        <taxon>Eumalacostraca</taxon>
        <taxon>Eucarida</taxon>
        <taxon>Decapoda</taxon>
        <taxon>Pleocyemata</taxon>
        <taxon>Anomura</taxon>
        <taxon>Galatheoidea</taxon>
        <taxon>Porcellanidae</taxon>
        <taxon>Petrolisthes</taxon>
    </lineage>
</organism>
<feature type="coiled-coil region" evidence="1">
    <location>
        <begin position="769"/>
        <end position="876"/>
    </location>
</feature>
<dbReference type="EMBL" id="JAWQEG010001070">
    <property type="protein sequence ID" value="KAK3882663.1"/>
    <property type="molecule type" value="Genomic_DNA"/>
</dbReference>
<feature type="coiled-coil region" evidence="1">
    <location>
        <begin position="377"/>
        <end position="490"/>
    </location>
</feature>
<dbReference type="GO" id="GO:0005813">
    <property type="term" value="C:centrosome"/>
    <property type="evidence" value="ECO:0007669"/>
    <property type="project" value="TreeGrafter"/>
</dbReference>
<feature type="coiled-coil region" evidence="1">
    <location>
        <begin position="921"/>
        <end position="1008"/>
    </location>
</feature>
<feature type="coiled-coil region" evidence="1">
    <location>
        <begin position="297"/>
        <end position="331"/>
    </location>
</feature>
<proteinExistence type="predicted"/>
<comment type="caution">
    <text evidence="3">The sequence shown here is derived from an EMBL/GenBank/DDBJ whole genome shotgun (WGS) entry which is preliminary data.</text>
</comment>
<protein>
    <submittedName>
        <fullName evidence="3">Uncharacterized protein</fullName>
    </submittedName>
</protein>
<dbReference type="AlphaFoldDB" id="A0AAE1G3K6"/>
<feature type="region of interest" description="Disordered" evidence="2">
    <location>
        <begin position="1"/>
        <end position="45"/>
    </location>
</feature>
<dbReference type="PANTHER" id="PTHR10337:SF6">
    <property type="entry name" value="CENTROSOMAL PROTEIN OF 152 KDA"/>
    <property type="match status" value="1"/>
</dbReference>
<reference evidence="3" key="1">
    <citation type="submission" date="2023-10" db="EMBL/GenBank/DDBJ databases">
        <title>Genome assemblies of two species of porcelain crab, Petrolisthes cinctipes and Petrolisthes manimaculis (Anomura: Porcellanidae).</title>
        <authorList>
            <person name="Angst P."/>
        </authorList>
    </citation>
    <scope>NUCLEOTIDE SEQUENCE</scope>
    <source>
        <strain evidence="3">PB745_01</strain>
        <tissue evidence="3">Gill</tissue>
    </source>
</reference>
<feature type="region of interest" description="Disordered" evidence="2">
    <location>
        <begin position="878"/>
        <end position="912"/>
    </location>
</feature>
<keyword evidence="4" id="KW-1185">Reference proteome</keyword>
<gene>
    <name evidence="3" type="ORF">Pcinc_012960</name>
</gene>
<name>A0AAE1G3K6_PETCI</name>
<feature type="coiled-coil region" evidence="1">
    <location>
        <begin position="1056"/>
        <end position="1210"/>
    </location>
</feature>
<feature type="compositionally biased region" description="Basic and acidic residues" evidence="2">
    <location>
        <begin position="886"/>
        <end position="896"/>
    </location>
</feature>
<dbReference type="Proteomes" id="UP001286313">
    <property type="component" value="Unassembled WGS sequence"/>
</dbReference>
<dbReference type="GO" id="GO:0007099">
    <property type="term" value="P:centriole replication"/>
    <property type="evidence" value="ECO:0007669"/>
    <property type="project" value="TreeGrafter"/>
</dbReference>
<sequence length="1274" mass="148358">MDNPGHSMFGGPSLHLDGLHTHILDDEEEENRRKEEEEEEMGRQAELQDILANAFDDPEENSYVDRSSHCSGTQYQQPNEGYLPARHHMQQEAGGCQETYTGDEIEGDKAAMNERQYARNIHVNSQDMMGFEIEPTERNFDYVNSRDSNGSSPWSLDSESHSVYNKERDSVGLEHRELESGDQYLYSNERLQYTKNKGALYIGDESYQAGTYQPQHLADHGDDCNVEEQYKEADTSIAQLRILYEARGRELDKQTSEYNQLRLKSEKSSRVLNHQLSLLKTEVESKTGSIKQLKELLSVSEERTRMLEGDIKELQDKVTATQDENKKLHLELETAHSTISSLECHVSELKAADNFTKNQQSHEDFIRKLQQGNHQEKDLLNNKLKEMRKENSELQQEVTRLRDEMKNLRKKHDDAVVEKAKTVAELNLTLETMRKQYEELLQAHDSRQMLQMELKVKDLESSKQTLENQIGILQRDLAQAKEDLEQYDVALKLDMFSNLMPEEDSIAHLGLKKTLNYDDENKSTERNKKHHQEKSGKYLESEILKDELKKSLRIYKTKRDEINRLQEEKRDSQAKLKKTSSELKNTQIELKEVRQEVTKLQLEKSESASCKCAVRAENIILRQQLTQALNIIREKALSCQDLEVEINGLKTHLSRAISEKDVTELLVKMDMLLQNTEVYQNIISQSDIISELRRENGKLYEGQLLWEKKLLDVMGRLTVSEKIIEKAISDQGDSNELNPVCTLLTKLYEDLSHMLNSIKKEQSGSYSDILRLKDELSTSQFKLEQMKDEIMRLKEENLKMTKKKDEEKNSIIENIRHSFYNFHDKAMLELEANIKSNYEKIAEDLKQEVAHLSNKLHDTQKLYVQVSEENRNLEEQLLRQSNGEKLSPKAEVKEGGSQKLADTPDSGVSADLGHHQNQLKVAVLKNHVEELEIHIAELNEGKREEVDKLLQEKEHIHAQYRNHVKETSREKQEVDISLEELKKKCNDLEEMNQALEIKNKALQDEISRRMVCNDDDGDENRKWEILETKQGLVKEMKASYEKFTQDLRGKYIQADSSKLVNKVKELEDNVRQLEKIVQEQKDHIQTVEVEQDIMKKKLEAMNAAHEEEVDTLTDQLQIKEATIGKKEMMINSMRLDIQQLMQLKLEEIQSLEKQLQTTEQEAAKGRETRDKYNYLKVKFLKYHQGTQEQKEHYESELNRLSRNFKESREVLLRSVKVYVEELRERLVKIMEDIIRALQGLDYKNTTVEELLCQLEPVAQTIRNMKLRLTNGVVL</sequence>
<evidence type="ECO:0000313" key="4">
    <source>
        <dbReference type="Proteomes" id="UP001286313"/>
    </source>
</evidence>
<dbReference type="InterPro" id="IPR051235">
    <property type="entry name" value="CEP152/SHC-Transforming"/>
</dbReference>
<evidence type="ECO:0000256" key="1">
    <source>
        <dbReference type="SAM" id="Coils"/>
    </source>
</evidence>
<accession>A0AAE1G3K6</accession>
<feature type="coiled-coil region" evidence="1">
    <location>
        <begin position="545"/>
        <end position="603"/>
    </location>
</feature>
<dbReference type="PANTHER" id="PTHR10337">
    <property type="entry name" value="SHC TRANSFORMING PROTEIN"/>
    <property type="match status" value="1"/>
</dbReference>
<feature type="compositionally biased region" description="Basic and acidic residues" evidence="2">
    <location>
        <begin position="17"/>
        <end position="35"/>
    </location>
</feature>
<evidence type="ECO:0000256" key="2">
    <source>
        <dbReference type="SAM" id="MobiDB-lite"/>
    </source>
</evidence>
<evidence type="ECO:0000313" key="3">
    <source>
        <dbReference type="EMBL" id="KAK3882663.1"/>
    </source>
</evidence>